<dbReference type="VEuPathDB" id="FungiDB:AeMF1_017493"/>
<evidence type="ECO:0000313" key="2">
    <source>
        <dbReference type="Proteomes" id="UP000481153"/>
    </source>
</evidence>
<dbReference type="SUPFAM" id="SSF51182">
    <property type="entry name" value="RmlC-like cupins"/>
    <property type="match status" value="1"/>
</dbReference>
<gene>
    <name evidence="1" type="ORF">Ae201684_015716</name>
</gene>
<protein>
    <recommendedName>
        <fullName evidence="3">HutD family protein</fullName>
    </recommendedName>
</protein>
<dbReference type="Proteomes" id="UP000481153">
    <property type="component" value="Unassembled WGS sequence"/>
</dbReference>
<name>A0A6G0WGC8_9STRA</name>
<dbReference type="PANTHER" id="PTHR37943">
    <property type="entry name" value="PROTEIN VES"/>
    <property type="match status" value="1"/>
</dbReference>
<dbReference type="Gene3D" id="2.60.120.10">
    <property type="entry name" value="Jelly Rolls"/>
    <property type="match status" value="1"/>
</dbReference>
<dbReference type="InterPro" id="IPR010282">
    <property type="entry name" value="Uncharacterised_HutD/Ves"/>
</dbReference>
<dbReference type="Pfam" id="PF05962">
    <property type="entry name" value="HutD"/>
    <property type="match status" value="1"/>
</dbReference>
<comment type="caution">
    <text evidence="1">The sequence shown here is derived from an EMBL/GenBank/DDBJ whole genome shotgun (WGS) entry which is preliminary data.</text>
</comment>
<dbReference type="AlphaFoldDB" id="A0A6G0WGC8"/>
<organism evidence="1 2">
    <name type="scientific">Aphanomyces euteiches</name>
    <dbReference type="NCBI Taxonomy" id="100861"/>
    <lineage>
        <taxon>Eukaryota</taxon>
        <taxon>Sar</taxon>
        <taxon>Stramenopiles</taxon>
        <taxon>Oomycota</taxon>
        <taxon>Saprolegniomycetes</taxon>
        <taxon>Saprolegniales</taxon>
        <taxon>Verrucalvaceae</taxon>
        <taxon>Aphanomyces</taxon>
    </lineage>
</organism>
<reference evidence="1 2" key="1">
    <citation type="submission" date="2019-07" db="EMBL/GenBank/DDBJ databases">
        <title>Genomics analysis of Aphanomyces spp. identifies a new class of oomycete effector associated with host adaptation.</title>
        <authorList>
            <person name="Gaulin E."/>
        </authorList>
    </citation>
    <scope>NUCLEOTIDE SEQUENCE [LARGE SCALE GENOMIC DNA]</scope>
    <source>
        <strain evidence="1 2">ATCC 201684</strain>
    </source>
</reference>
<keyword evidence="2" id="KW-1185">Reference proteome</keyword>
<dbReference type="EMBL" id="VJMJ01000230">
    <property type="protein sequence ID" value="KAF0725946.1"/>
    <property type="molecule type" value="Genomic_DNA"/>
</dbReference>
<proteinExistence type="predicted"/>
<dbReference type="InterPro" id="IPR014710">
    <property type="entry name" value="RmlC-like_jellyroll"/>
</dbReference>
<sequence length="191" mass="20890">MWTEVSVERVPPSRWLNGGGQTRELVAWPIGLPEWTLRVSIADIAQDGPFSAFHGIRRWFAILEGGGVRLADSVNLTVGDPLYEFDGALAPACSLLDGQPVRDFNVMSRENPEHTVKVIDAKSEPAWTASLKTKWIGLFTVDQGAIVVNSTGTKELGRMSLIWSDSLEPSTTLTAQFFGSGAAYWIILEAN</sequence>
<evidence type="ECO:0008006" key="3">
    <source>
        <dbReference type="Google" id="ProtNLM"/>
    </source>
</evidence>
<dbReference type="InterPro" id="IPR011051">
    <property type="entry name" value="RmlC_Cupin_sf"/>
</dbReference>
<dbReference type="PANTHER" id="PTHR37943:SF1">
    <property type="entry name" value="PROTEIN VES"/>
    <property type="match status" value="1"/>
</dbReference>
<evidence type="ECO:0000313" key="1">
    <source>
        <dbReference type="EMBL" id="KAF0725946.1"/>
    </source>
</evidence>
<accession>A0A6G0WGC8</accession>
<dbReference type="CDD" id="cd20293">
    <property type="entry name" value="cupin_HutD_N"/>
    <property type="match status" value="1"/>
</dbReference>